<keyword evidence="4" id="KW-1185">Reference proteome</keyword>
<evidence type="ECO:0008006" key="5">
    <source>
        <dbReference type="Google" id="ProtNLM"/>
    </source>
</evidence>
<dbReference type="Proteomes" id="UP000293360">
    <property type="component" value="Unassembled WGS sequence"/>
</dbReference>
<feature type="transmembrane region" description="Helical" evidence="2">
    <location>
        <begin position="80"/>
        <end position="100"/>
    </location>
</feature>
<dbReference type="AlphaFoldDB" id="A0A4Q4T1K9"/>
<feature type="region of interest" description="Disordered" evidence="1">
    <location>
        <begin position="197"/>
        <end position="229"/>
    </location>
</feature>
<feature type="transmembrane region" description="Helical" evidence="2">
    <location>
        <begin position="12"/>
        <end position="35"/>
    </location>
</feature>
<evidence type="ECO:0000256" key="2">
    <source>
        <dbReference type="SAM" id="Phobius"/>
    </source>
</evidence>
<evidence type="ECO:0000313" key="3">
    <source>
        <dbReference type="EMBL" id="RYO93198.1"/>
    </source>
</evidence>
<proteinExistence type="predicted"/>
<feature type="compositionally biased region" description="Polar residues" evidence="1">
    <location>
        <begin position="197"/>
        <end position="218"/>
    </location>
</feature>
<dbReference type="OrthoDB" id="5211263at2759"/>
<evidence type="ECO:0000256" key="1">
    <source>
        <dbReference type="SAM" id="MobiDB-lite"/>
    </source>
</evidence>
<keyword evidence="2" id="KW-1133">Transmembrane helix</keyword>
<keyword evidence="2" id="KW-0812">Transmembrane</keyword>
<organism evidence="3 4">
    <name type="scientific">Monosporascus ibericus</name>
    <dbReference type="NCBI Taxonomy" id="155417"/>
    <lineage>
        <taxon>Eukaryota</taxon>
        <taxon>Fungi</taxon>
        <taxon>Dikarya</taxon>
        <taxon>Ascomycota</taxon>
        <taxon>Pezizomycotina</taxon>
        <taxon>Sordariomycetes</taxon>
        <taxon>Xylariomycetidae</taxon>
        <taxon>Xylariales</taxon>
        <taxon>Xylariales incertae sedis</taxon>
        <taxon>Monosporascus</taxon>
    </lineage>
</organism>
<accession>A0A4Q4T1K9</accession>
<feature type="transmembrane region" description="Helical" evidence="2">
    <location>
        <begin position="47"/>
        <end position="68"/>
    </location>
</feature>
<dbReference type="EMBL" id="QJNU01000593">
    <property type="protein sequence ID" value="RYO93198.1"/>
    <property type="molecule type" value="Genomic_DNA"/>
</dbReference>
<feature type="transmembrane region" description="Helical" evidence="2">
    <location>
        <begin position="106"/>
        <end position="126"/>
    </location>
</feature>
<protein>
    <recommendedName>
        <fullName evidence="5">MARVEL domain-containing protein</fullName>
    </recommendedName>
</protein>
<gene>
    <name evidence="3" type="ORF">DL764_008025</name>
</gene>
<reference evidence="3 4" key="1">
    <citation type="submission" date="2018-06" db="EMBL/GenBank/DDBJ databases">
        <title>Complete Genomes of Monosporascus.</title>
        <authorList>
            <person name="Robinson A.J."/>
            <person name="Natvig D.O."/>
        </authorList>
    </citation>
    <scope>NUCLEOTIDE SEQUENCE [LARGE SCALE GENOMIC DNA]</scope>
    <source>
        <strain evidence="3 4">CBS 110550</strain>
    </source>
</reference>
<evidence type="ECO:0000313" key="4">
    <source>
        <dbReference type="Proteomes" id="UP000293360"/>
    </source>
</evidence>
<keyword evidence="2" id="KW-0472">Membrane</keyword>
<sequence>MAVFDYPYRKSINITAWVLQIIVCLIYIGLSAYVLSLVDDVGPYGGLFAASGGFHIGIGALTIVFNIVEMVLIGLKRMHPALYLTSACIKTLIWTIKFILSLLGLAPLDVVLALIVDGAAIAQLVYGSRLVHRKRRGILRGGGYAPAANGGPANVESGYGQQPPVYANYASNTNTPYDAGYGNPQAAGHYSTYQGTEYKPATSSAPPQHQYYGQQQVPGSYELGSRPHA</sequence>
<comment type="caution">
    <text evidence="3">The sequence shown here is derived from an EMBL/GenBank/DDBJ whole genome shotgun (WGS) entry which is preliminary data.</text>
</comment>
<name>A0A4Q4T1K9_9PEZI</name>